<dbReference type="PANTHER" id="PTHR43792:SF1">
    <property type="entry name" value="N-ACETYLTRANSFERASE DOMAIN-CONTAINING PROTEIN"/>
    <property type="match status" value="1"/>
</dbReference>
<dbReference type="PANTHER" id="PTHR43792">
    <property type="entry name" value="GNAT FAMILY, PUTATIVE (AFU_ORTHOLOGUE AFUA_3G00765)-RELATED-RELATED"/>
    <property type="match status" value="1"/>
</dbReference>
<reference evidence="2 3" key="1">
    <citation type="submission" date="2016-07" db="EMBL/GenBank/DDBJ databases">
        <title>Whole-genome of two Shewanella species isolated from a digestive organ of sea cucumber Apostichopus japonicus Selenka 1867.</title>
        <authorList>
            <person name="Hong H.-H."/>
            <person name="Choi H."/>
            <person name="Cheon S."/>
            <person name="Oh J.-S."/>
            <person name="Lee H.-G."/>
            <person name="Park C."/>
        </authorList>
    </citation>
    <scope>NUCLEOTIDE SEQUENCE [LARGE SCALE GENOMIC DNA]</scope>
    <source>
        <strain evidence="2 3">CSB03KR</strain>
    </source>
</reference>
<accession>A0A1E5IYM7</accession>
<dbReference type="Gene3D" id="3.40.630.30">
    <property type="match status" value="1"/>
</dbReference>
<protein>
    <recommendedName>
        <fullName evidence="1">N-acetyltransferase domain-containing protein</fullName>
    </recommendedName>
</protein>
<dbReference type="Pfam" id="PF13302">
    <property type="entry name" value="Acetyltransf_3"/>
    <property type="match status" value="1"/>
</dbReference>
<dbReference type="InterPro" id="IPR051531">
    <property type="entry name" value="N-acetyltransferase"/>
</dbReference>
<dbReference type="STRING" id="23.BEL05_17320"/>
<evidence type="ECO:0000259" key="1">
    <source>
        <dbReference type="PROSITE" id="PS51186"/>
    </source>
</evidence>
<dbReference type="InterPro" id="IPR016181">
    <property type="entry name" value="Acyl_CoA_acyltransferase"/>
</dbReference>
<organism evidence="2 3">
    <name type="scientific">Shewanella colwelliana</name>
    <name type="common">Alteromonas colwelliana</name>
    <dbReference type="NCBI Taxonomy" id="23"/>
    <lineage>
        <taxon>Bacteria</taxon>
        <taxon>Pseudomonadati</taxon>
        <taxon>Pseudomonadota</taxon>
        <taxon>Gammaproteobacteria</taxon>
        <taxon>Alteromonadales</taxon>
        <taxon>Shewanellaceae</taxon>
        <taxon>Shewanella</taxon>
    </lineage>
</organism>
<dbReference type="InterPro" id="IPR000182">
    <property type="entry name" value="GNAT_dom"/>
</dbReference>
<proteinExistence type="predicted"/>
<dbReference type="Proteomes" id="UP000095230">
    <property type="component" value="Unassembled WGS sequence"/>
</dbReference>
<dbReference type="RefSeq" id="WP_051413038.1">
    <property type="nucleotide sequence ID" value="NZ_JBHOHD010000011.1"/>
</dbReference>
<dbReference type="GO" id="GO:0016747">
    <property type="term" value="F:acyltransferase activity, transferring groups other than amino-acyl groups"/>
    <property type="evidence" value="ECO:0007669"/>
    <property type="project" value="InterPro"/>
</dbReference>
<dbReference type="AlphaFoldDB" id="A0A1E5IYM7"/>
<dbReference type="EMBL" id="MCBT01000004">
    <property type="protein sequence ID" value="OEG75584.1"/>
    <property type="molecule type" value="Genomic_DNA"/>
</dbReference>
<name>A0A1E5IYM7_SHECO</name>
<gene>
    <name evidence="2" type="ORF">BEL05_17320</name>
</gene>
<feature type="domain" description="N-acetyltransferase" evidence="1">
    <location>
        <begin position="11"/>
        <end position="169"/>
    </location>
</feature>
<comment type="caution">
    <text evidence="2">The sequence shown here is derived from an EMBL/GenBank/DDBJ whole genome shotgun (WGS) entry which is preliminary data.</text>
</comment>
<dbReference type="PROSITE" id="PS51186">
    <property type="entry name" value="GNAT"/>
    <property type="match status" value="1"/>
</dbReference>
<dbReference type="OrthoDB" id="9801656at2"/>
<evidence type="ECO:0000313" key="2">
    <source>
        <dbReference type="EMBL" id="OEG75584.1"/>
    </source>
</evidence>
<dbReference type="SUPFAM" id="SSF55729">
    <property type="entry name" value="Acyl-CoA N-acyltransferases (Nat)"/>
    <property type="match status" value="1"/>
</dbReference>
<evidence type="ECO:0000313" key="3">
    <source>
        <dbReference type="Proteomes" id="UP000095230"/>
    </source>
</evidence>
<sequence>MVGVVNTTPRLILREFSLQDAEGFYWLNVDSHVLRYTGDESFDSIEAAARFIENYDEYKRHGFGRWSVIERATGRYLGFCGLRKDTLSGEVDLGFRLMRSVWRQGFAAEAAQAALQVGIKDYKISTFYGNVMRENEASIQLLKKLKFELLGAEQQAPSEWLKFVLHQSI</sequence>